<evidence type="ECO:0000313" key="2">
    <source>
        <dbReference type="EMBL" id="NGM49451.1"/>
    </source>
</evidence>
<name>A0A6G4QV77_9CAUL</name>
<protein>
    <submittedName>
        <fullName evidence="2">CHAT domain-containing protein</fullName>
    </submittedName>
</protein>
<gene>
    <name evidence="2" type="ORF">G5B46_07525</name>
</gene>
<feature type="domain" description="CHAT" evidence="1">
    <location>
        <begin position="629"/>
        <end position="909"/>
    </location>
</feature>
<organism evidence="2">
    <name type="scientific">Caulobacter sp. 602-2</name>
    <dbReference type="NCBI Taxonomy" id="2710887"/>
    <lineage>
        <taxon>Bacteria</taxon>
        <taxon>Pseudomonadati</taxon>
        <taxon>Pseudomonadota</taxon>
        <taxon>Alphaproteobacteria</taxon>
        <taxon>Caulobacterales</taxon>
        <taxon>Caulobacteraceae</taxon>
        <taxon>Caulobacter</taxon>
    </lineage>
</organism>
<sequence length="909" mass="97416">MVNLASALDYLGDDGRAQAIAITDQAIKVMGAKHRDAAGVFMMAAQRLAMDVQPSAADSRKALDYLHAALAASTAHDRALQASVLLLYARLAPSVGDYSKIDKAQHLLDRLRRLNLGNHEAVQLIASMAEAHHKQWQAASHRPSLHKAISLSADALALCPTGPDAEVMRSGVQQQRALLLLERYTYKNDGNDFEAAVALLREAARLDAFRPQMLNSLAIALMGTDSRPATDPQFEEARLALVEGLASTNAPESTAFLKWTEANWNLAAYQRGGPVSHLDRAVDAADMALRQAEILGSQPLLTLAQALYNRFRAGGDMTDIDRAAQAAEQGLSLCPVDDVKRWSSEVTTANIYQERALKNGVGYDPVDAARAVELQQAALSRLVRGSLPHTELASTALGTQIEQHEATKSDLARESARAFARMLPSSPSEVARLPAVAAVNLAVFYLKTADQPTDREAWMDVLRTVASRHPDGEGGWLAASNLMHQNVGRDWNAVVEAFDMLARQRGSRLAAARTPRERAMVLRREQSVAALAGLALVHLDRPEEAARLIDATQAALLMTEEQGSLPDDPAIWSSFDALFYPAATRYGAYAIAITADGATAERLPDLAPERPDASNTAGDTALTTAASLLQAAFGNRVPERLLVVPVGELGLLPWAAAPVGSGVLIDETRLSILPTRRLWKAREPRLETLLVVEAAEVQGSPALRHAAAETAQLRAWLPSGTDLKGRDATPEAAMAALPRADVAHFSCHGVIDPVEPMRSRLLVEDGVISVSDVLGADCATVSLVSLSACQSGLHAAGLADEFASLAVAFLVSGAQFAVGTLWNIQDAAASLFSRRLFEQLSQGAAPREAVRSAQLWMRDSADEDKALWLSGLGPPQTPAEETLRGNLARGGDRRSFAAAKYWAGFACYG</sequence>
<dbReference type="EMBL" id="JAAKGT010000002">
    <property type="protein sequence ID" value="NGM49451.1"/>
    <property type="molecule type" value="Genomic_DNA"/>
</dbReference>
<dbReference type="InterPro" id="IPR011990">
    <property type="entry name" value="TPR-like_helical_dom_sf"/>
</dbReference>
<dbReference type="InterPro" id="IPR024983">
    <property type="entry name" value="CHAT_dom"/>
</dbReference>
<dbReference type="AlphaFoldDB" id="A0A6G4QV77"/>
<comment type="caution">
    <text evidence="2">The sequence shown here is derived from an EMBL/GenBank/DDBJ whole genome shotgun (WGS) entry which is preliminary data.</text>
</comment>
<proteinExistence type="predicted"/>
<dbReference type="Gene3D" id="1.25.40.10">
    <property type="entry name" value="Tetratricopeptide repeat domain"/>
    <property type="match status" value="1"/>
</dbReference>
<reference evidence="2" key="1">
    <citation type="submission" date="2020-02" db="EMBL/GenBank/DDBJ databases">
        <authorList>
            <person name="Gao J."/>
            <person name="Sun J."/>
        </authorList>
    </citation>
    <scope>NUCLEOTIDE SEQUENCE</scope>
    <source>
        <strain evidence="2">602-2</strain>
    </source>
</reference>
<accession>A0A6G4QV77</accession>
<dbReference type="RefSeq" id="WP_165257389.1">
    <property type="nucleotide sequence ID" value="NZ_JAAKGT010000002.1"/>
</dbReference>
<evidence type="ECO:0000259" key="1">
    <source>
        <dbReference type="Pfam" id="PF12770"/>
    </source>
</evidence>
<dbReference type="Pfam" id="PF12770">
    <property type="entry name" value="CHAT"/>
    <property type="match status" value="1"/>
</dbReference>